<evidence type="ECO:0000313" key="1">
    <source>
        <dbReference type="EMBL" id="GAG50425.1"/>
    </source>
</evidence>
<accession>X0Y3T6</accession>
<dbReference type="AlphaFoldDB" id="X0Y3T6"/>
<proteinExistence type="predicted"/>
<comment type="caution">
    <text evidence="1">The sequence shown here is derived from an EMBL/GenBank/DDBJ whole genome shotgun (WGS) entry which is preliminary data.</text>
</comment>
<sequence length="33" mass="3662">MAVPGGFVEGLIVHIGTFCYQKLYYILTAMLGR</sequence>
<gene>
    <name evidence="1" type="ORF">S01H1_75592</name>
</gene>
<name>X0Y3T6_9ZZZZ</name>
<feature type="non-terminal residue" evidence="1">
    <location>
        <position position="33"/>
    </location>
</feature>
<dbReference type="EMBL" id="BARS01050662">
    <property type="protein sequence ID" value="GAG50425.1"/>
    <property type="molecule type" value="Genomic_DNA"/>
</dbReference>
<protein>
    <submittedName>
        <fullName evidence="1">Uncharacterized protein</fullName>
    </submittedName>
</protein>
<organism evidence="1">
    <name type="scientific">marine sediment metagenome</name>
    <dbReference type="NCBI Taxonomy" id="412755"/>
    <lineage>
        <taxon>unclassified sequences</taxon>
        <taxon>metagenomes</taxon>
        <taxon>ecological metagenomes</taxon>
    </lineage>
</organism>
<reference evidence="1" key="1">
    <citation type="journal article" date="2014" name="Front. Microbiol.">
        <title>High frequency of phylogenetically diverse reductive dehalogenase-homologous genes in deep subseafloor sedimentary metagenomes.</title>
        <authorList>
            <person name="Kawai M."/>
            <person name="Futagami T."/>
            <person name="Toyoda A."/>
            <person name="Takaki Y."/>
            <person name="Nishi S."/>
            <person name="Hori S."/>
            <person name="Arai W."/>
            <person name="Tsubouchi T."/>
            <person name="Morono Y."/>
            <person name="Uchiyama I."/>
            <person name="Ito T."/>
            <person name="Fujiyama A."/>
            <person name="Inagaki F."/>
            <person name="Takami H."/>
        </authorList>
    </citation>
    <scope>NUCLEOTIDE SEQUENCE</scope>
    <source>
        <strain evidence="1">Expedition CK06-06</strain>
    </source>
</reference>